<evidence type="ECO:0000313" key="2">
    <source>
        <dbReference type="EMBL" id="OGC68693.1"/>
    </source>
</evidence>
<dbReference type="NCBIfam" id="TIGR02532">
    <property type="entry name" value="IV_pilin_GFxxxE"/>
    <property type="match status" value="1"/>
</dbReference>
<organism evidence="2 3">
    <name type="scientific">candidate division WWE3 bacterium RIFOXYC1_FULL_39_7</name>
    <dbReference type="NCBI Taxonomy" id="1802643"/>
    <lineage>
        <taxon>Bacteria</taxon>
        <taxon>Katanobacteria</taxon>
    </lineage>
</organism>
<evidence type="ECO:0000313" key="3">
    <source>
        <dbReference type="Proteomes" id="UP000179113"/>
    </source>
</evidence>
<protein>
    <recommendedName>
        <fullName evidence="4">Type II secretion system protein GspG C-terminal domain-containing protein</fullName>
    </recommendedName>
</protein>
<dbReference type="EMBL" id="MEWA01000033">
    <property type="protein sequence ID" value="OGC68693.1"/>
    <property type="molecule type" value="Genomic_DNA"/>
</dbReference>
<dbReference type="SUPFAM" id="SSF54523">
    <property type="entry name" value="Pili subunits"/>
    <property type="match status" value="1"/>
</dbReference>
<reference evidence="2 3" key="1">
    <citation type="journal article" date="2016" name="Nat. Commun.">
        <title>Thousands of microbial genomes shed light on interconnected biogeochemical processes in an aquifer system.</title>
        <authorList>
            <person name="Anantharaman K."/>
            <person name="Brown C.T."/>
            <person name="Hug L.A."/>
            <person name="Sharon I."/>
            <person name="Castelle C.J."/>
            <person name="Probst A.J."/>
            <person name="Thomas B.C."/>
            <person name="Singh A."/>
            <person name="Wilkins M.J."/>
            <person name="Karaoz U."/>
            <person name="Brodie E.L."/>
            <person name="Williams K.H."/>
            <person name="Hubbard S.S."/>
            <person name="Banfield J.F."/>
        </authorList>
    </citation>
    <scope>NUCLEOTIDE SEQUENCE [LARGE SCALE GENOMIC DNA]</scope>
</reference>
<evidence type="ECO:0008006" key="4">
    <source>
        <dbReference type="Google" id="ProtNLM"/>
    </source>
</evidence>
<accession>A0A1F4WIF7</accession>
<dbReference type="Gene3D" id="3.30.700.10">
    <property type="entry name" value="Glycoprotein, Type 4 Pilin"/>
    <property type="match status" value="1"/>
</dbReference>
<dbReference type="PROSITE" id="PS00409">
    <property type="entry name" value="PROKAR_NTER_METHYL"/>
    <property type="match status" value="1"/>
</dbReference>
<sequence length="216" mass="22826">MRNSLLKRLIQNSTFSQVKSTSRNSSGFTLVELLIVIVIIGILAGVVIGVLNPIQQQNRARDASTRAQLDKLALNGKGLYVSSPRNTNRAPTAAEFAAGVGSIGAHNCTDNDPVADINYCLFPINGAALQANCQANGYSGSGTAQCQYAFISTGTGFRIAAHGAANPPVTFVYTYTETTTGTTAEGFYSCVDNTTPTWVYNIITMDPATTSQCAIL</sequence>
<keyword evidence="1" id="KW-1133">Transmembrane helix</keyword>
<feature type="transmembrane region" description="Helical" evidence="1">
    <location>
        <begin position="28"/>
        <end position="51"/>
    </location>
</feature>
<evidence type="ECO:0000256" key="1">
    <source>
        <dbReference type="SAM" id="Phobius"/>
    </source>
</evidence>
<dbReference type="Proteomes" id="UP000179113">
    <property type="component" value="Unassembled WGS sequence"/>
</dbReference>
<keyword evidence="1" id="KW-0812">Transmembrane</keyword>
<dbReference type="InterPro" id="IPR012902">
    <property type="entry name" value="N_methyl_site"/>
</dbReference>
<keyword evidence="1" id="KW-0472">Membrane</keyword>
<dbReference type="Pfam" id="PF07963">
    <property type="entry name" value="N_methyl"/>
    <property type="match status" value="1"/>
</dbReference>
<dbReference type="InterPro" id="IPR045584">
    <property type="entry name" value="Pilin-like"/>
</dbReference>
<comment type="caution">
    <text evidence="2">The sequence shown here is derived from an EMBL/GenBank/DDBJ whole genome shotgun (WGS) entry which is preliminary data.</text>
</comment>
<dbReference type="AlphaFoldDB" id="A0A1F4WIF7"/>
<proteinExistence type="predicted"/>
<gene>
    <name evidence="2" type="ORF">A2415_01935</name>
</gene>
<name>A0A1F4WIF7_UNCKA</name>